<dbReference type="InterPro" id="IPR010022">
    <property type="entry name" value="XkdX"/>
</dbReference>
<gene>
    <name evidence="1" type="ORF">ATCC9714_21081</name>
</gene>
<organism evidence="1 2">
    <name type="scientific">Paraclostridium sordellii</name>
    <name type="common">Clostridium sordellii</name>
    <dbReference type="NCBI Taxonomy" id="1505"/>
    <lineage>
        <taxon>Bacteria</taxon>
        <taxon>Bacillati</taxon>
        <taxon>Bacillota</taxon>
        <taxon>Clostridia</taxon>
        <taxon>Peptostreptococcales</taxon>
        <taxon>Peptostreptococcaceae</taxon>
        <taxon>Paraclostridium</taxon>
    </lineage>
</organism>
<proteinExistence type="predicted"/>
<dbReference type="RefSeq" id="WP_057545222.1">
    <property type="nucleotide sequence ID" value="NZ_CDNJ01000003.1"/>
</dbReference>
<sequence length="45" mass="5725">MDWFEKIKRYYNNGRYTKDEVKKFVQLKKITEGQYKEITREDYIK</sequence>
<dbReference type="GeneID" id="97537942"/>
<dbReference type="NCBIfam" id="TIGR01669">
    <property type="entry name" value="phage_XkdX"/>
    <property type="match status" value="1"/>
</dbReference>
<dbReference type="EMBL" id="LN679998">
    <property type="protein sequence ID" value="CEJ74220.1"/>
    <property type="molecule type" value="Genomic_DNA"/>
</dbReference>
<evidence type="ECO:0000313" key="2">
    <source>
        <dbReference type="Proteomes" id="UP000032811"/>
    </source>
</evidence>
<evidence type="ECO:0008006" key="3">
    <source>
        <dbReference type="Google" id="ProtNLM"/>
    </source>
</evidence>
<reference evidence="1 2" key="1">
    <citation type="submission" date="2014-11" db="EMBL/GenBank/DDBJ databases">
        <authorList>
            <person name="Aslett M.A."/>
            <person name="De Silva N."/>
        </authorList>
    </citation>
    <scope>NUCLEOTIDE SEQUENCE [LARGE SCALE GENOMIC DNA]</scope>
    <source>
        <strain evidence="1 2">ATCC9714</strain>
    </source>
</reference>
<protein>
    <recommendedName>
        <fullName evidence="3">XkdX family protein</fullName>
    </recommendedName>
</protein>
<keyword evidence="2" id="KW-1185">Reference proteome</keyword>
<evidence type="ECO:0000313" key="1">
    <source>
        <dbReference type="EMBL" id="CEJ74220.1"/>
    </source>
</evidence>
<dbReference type="Proteomes" id="UP000032811">
    <property type="component" value="Chromosome 1"/>
</dbReference>
<name>A0ABM9RQ87_PARSO</name>
<accession>A0ABM9RQ87</accession>
<dbReference type="Pfam" id="PF09693">
    <property type="entry name" value="Phage_XkdX"/>
    <property type="match status" value="1"/>
</dbReference>